<protein>
    <submittedName>
        <fullName evidence="2">Scr1 family TA system antitoxin-like transcriptional regulator</fullName>
    </submittedName>
</protein>
<dbReference type="EMBL" id="JBHTMP010000046">
    <property type="protein sequence ID" value="MFD1324357.1"/>
    <property type="molecule type" value="Genomic_DNA"/>
</dbReference>
<sequence length="254" mass="28211">MNEPLRLAMSAAGETCESLAEKVGVDAKTVGRWLSPGRVPHPRHRRAVARVLQKDAMELFPDRRRDTPWFRPWREVEQEALALRNFQPLVVPGLLQTEAYARALFTGAGLVPRADAESKVKGRLERQLILARPHPPTLTAVVDESVLRRAVGGPAVMRQQMLHLVEVSAECPHVRVHVVPSTAEAYAGLNGPLVLADLKGPRVVAHLDFQLAGHTVSDEADISRLVSSWESCRSEALPYRQSVELIRELAETWN</sequence>
<evidence type="ECO:0000259" key="1">
    <source>
        <dbReference type="Pfam" id="PF19054"/>
    </source>
</evidence>
<evidence type="ECO:0000313" key="3">
    <source>
        <dbReference type="Proteomes" id="UP001597260"/>
    </source>
</evidence>
<dbReference type="InterPro" id="IPR001387">
    <property type="entry name" value="Cro/C1-type_HTH"/>
</dbReference>
<reference evidence="3" key="1">
    <citation type="journal article" date="2019" name="Int. J. Syst. Evol. Microbiol.">
        <title>The Global Catalogue of Microorganisms (GCM) 10K type strain sequencing project: providing services to taxonomists for standard genome sequencing and annotation.</title>
        <authorList>
            <consortium name="The Broad Institute Genomics Platform"/>
            <consortium name="The Broad Institute Genome Sequencing Center for Infectious Disease"/>
            <person name="Wu L."/>
            <person name="Ma J."/>
        </authorList>
    </citation>
    <scope>NUCLEOTIDE SEQUENCE [LARGE SCALE GENOMIC DNA]</scope>
    <source>
        <strain evidence="3">JCM 31037</strain>
    </source>
</reference>
<keyword evidence="3" id="KW-1185">Reference proteome</keyword>
<dbReference type="InterPro" id="IPR010982">
    <property type="entry name" value="Lambda_DNA-bd_dom_sf"/>
</dbReference>
<evidence type="ECO:0000313" key="2">
    <source>
        <dbReference type="EMBL" id="MFD1324357.1"/>
    </source>
</evidence>
<proteinExistence type="predicted"/>
<dbReference type="Proteomes" id="UP001597260">
    <property type="component" value="Unassembled WGS sequence"/>
</dbReference>
<gene>
    <name evidence="2" type="ORF">ACFQ4H_25040</name>
</gene>
<dbReference type="InterPro" id="IPR043917">
    <property type="entry name" value="DUF5753"/>
</dbReference>
<organism evidence="2 3">
    <name type="scientific">Micromonospora sonneratiae</name>
    <dbReference type="NCBI Taxonomy" id="1184706"/>
    <lineage>
        <taxon>Bacteria</taxon>
        <taxon>Bacillati</taxon>
        <taxon>Actinomycetota</taxon>
        <taxon>Actinomycetes</taxon>
        <taxon>Micromonosporales</taxon>
        <taxon>Micromonosporaceae</taxon>
        <taxon>Micromonospora</taxon>
    </lineage>
</organism>
<name>A0ABW3YIK0_9ACTN</name>
<comment type="caution">
    <text evidence="2">The sequence shown here is derived from an EMBL/GenBank/DDBJ whole genome shotgun (WGS) entry which is preliminary data.</text>
</comment>
<dbReference type="RefSeq" id="WP_377574853.1">
    <property type="nucleotide sequence ID" value="NZ_JBHTMP010000046.1"/>
</dbReference>
<dbReference type="SUPFAM" id="SSF47413">
    <property type="entry name" value="lambda repressor-like DNA-binding domains"/>
    <property type="match status" value="1"/>
</dbReference>
<accession>A0ABW3YIK0</accession>
<feature type="domain" description="DUF5753" evidence="1">
    <location>
        <begin position="74"/>
        <end position="248"/>
    </location>
</feature>
<dbReference type="CDD" id="cd00093">
    <property type="entry name" value="HTH_XRE"/>
    <property type="match status" value="1"/>
</dbReference>
<dbReference type="Gene3D" id="1.10.260.40">
    <property type="entry name" value="lambda repressor-like DNA-binding domains"/>
    <property type="match status" value="1"/>
</dbReference>
<dbReference type="Pfam" id="PF19054">
    <property type="entry name" value="DUF5753"/>
    <property type="match status" value="1"/>
</dbReference>